<dbReference type="Gene3D" id="1.10.10.2120">
    <property type="match status" value="1"/>
</dbReference>
<dbReference type="Gene3D" id="3.60.60.10">
    <property type="entry name" value="Penicillin V Acylase, Chain A"/>
    <property type="match status" value="1"/>
</dbReference>
<name>A0ABT0UR12_9ACTN</name>
<feature type="domain" description="Peptidase C45 hydrolase" evidence="1">
    <location>
        <begin position="134"/>
        <end position="365"/>
    </location>
</feature>
<dbReference type="EMBL" id="JAMQAW010000028">
    <property type="protein sequence ID" value="MCM2390978.1"/>
    <property type="molecule type" value="Genomic_DNA"/>
</dbReference>
<dbReference type="InterPro" id="IPR005079">
    <property type="entry name" value="Peptidase_C45_hydrolase"/>
</dbReference>
<gene>
    <name evidence="2" type="ORF">NBG84_22240</name>
</gene>
<dbReference type="InterPro" id="IPR047794">
    <property type="entry name" value="C45_proenzyme-like"/>
</dbReference>
<protein>
    <submittedName>
        <fullName evidence="2">C45 family peptidase</fullName>
    </submittedName>
</protein>
<dbReference type="InterPro" id="IPR047801">
    <property type="entry name" value="Peptidase_C45"/>
</dbReference>
<proteinExistence type="predicted"/>
<dbReference type="RefSeq" id="WP_250921318.1">
    <property type="nucleotide sequence ID" value="NZ_JAMQAW010000028.1"/>
</dbReference>
<dbReference type="PANTHER" id="PTHR34180">
    <property type="entry name" value="PEPTIDASE C45"/>
    <property type="match status" value="1"/>
</dbReference>
<organism evidence="2 3">
    <name type="scientific">Streptomyces albipurpureus</name>
    <dbReference type="NCBI Taxonomy" id="2897419"/>
    <lineage>
        <taxon>Bacteria</taxon>
        <taxon>Bacillati</taxon>
        <taxon>Actinomycetota</taxon>
        <taxon>Actinomycetes</taxon>
        <taxon>Kitasatosporales</taxon>
        <taxon>Streptomycetaceae</taxon>
        <taxon>Streptomyces</taxon>
    </lineage>
</organism>
<dbReference type="Pfam" id="PF03417">
    <property type="entry name" value="AAT"/>
    <property type="match status" value="1"/>
</dbReference>
<comment type="caution">
    <text evidence="2">The sequence shown here is derived from an EMBL/GenBank/DDBJ whole genome shotgun (WGS) entry which is preliminary data.</text>
</comment>
<dbReference type="Proteomes" id="UP001431429">
    <property type="component" value="Unassembled WGS sequence"/>
</dbReference>
<sequence>MSTTEEFITPEEPLIVRAEGGPRERGVQYGTAARERVLLSLEKYERVYARFAELSWDQAKDLAVTFVPAILAFDERYLTEMEGIAQGAGVAFEDILALNLRTEILFSGKARKIAAAAALPGECTAFCDLRGAEPIVGQNWDWIPFSHQTIVVLETAPERGPRWVSVVEAGLLAKFGMNSAGVTVLTNALVSSLDVGAPGMPYHLLLRGLLEADSIEAAEQVLRAAPRSSSANYLLVGDGRAVDAETRPGAAGDISWLPVGQGEYLIHANHFISQDSAFPSTAADHGPRVMPDTLFRRERATGLAELMPQPSVAGWHEVLSDHENFPDALCCHPNPKEHELEQGSTVASAVIEPTKRLMHLVLGHPCSVPRVTYDYGQFFDGR</sequence>
<evidence type="ECO:0000313" key="3">
    <source>
        <dbReference type="Proteomes" id="UP001431429"/>
    </source>
</evidence>
<evidence type="ECO:0000259" key="1">
    <source>
        <dbReference type="Pfam" id="PF03417"/>
    </source>
</evidence>
<evidence type="ECO:0000313" key="2">
    <source>
        <dbReference type="EMBL" id="MCM2390978.1"/>
    </source>
</evidence>
<reference evidence="2" key="1">
    <citation type="submission" date="2022-06" db="EMBL/GenBank/DDBJ databases">
        <title>Genome public.</title>
        <authorList>
            <person name="Sun Q."/>
        </authorList>
    </citation>
    <scope>NUCLEOTIDE SEQUENCE</scope>
    <source>
        <strain evidence="2">CWNU-1</strain>
    </source>
</reference>
<keyword evidence="3" id="KW-1185">Reference proteome</keyword>
<dbReference type="PANTHER" id="PTHR34180:SF1">
    <property type="entry name" value="BETA-ALANYL-DOPAMINE_CARCININE HYDROLASE"/>
    <property type="match status" value="1"/>
</dbReference>
<accession>A0ABT0UR12</accession>
<dbReference type="NCBIfam" id="NF040521">
    <property type="entry name" value="C45_proenzyme"/>
    <property type="match status" value="1"/>
</dbReference>